<reference evidence="1 2" key="1">
    <citation type="journal article" date="2013" name="PLoS ONE">
        <title>Predicting the Proteins of Angomonas deanei, Strigomonas culicis and Their Respective Endosymbionts Reveals New Aspects of the Trypanosomatidae Family.</title>
        <authorList>
            <person name="Motta M.C."/>
            <person name="Martins A.C."/>
            <person name="de Souza S.S."/>
            <person name="Catta-Preta C.M."/>
            <person name="Silva R."/>
            <person name="Klein C.C."/>
            <person name="de Almeida L.G."/>
            <person name="de Lima Cunha O."/>
            <person name="Ciapina L.P."/>
            <person name="Brocchi M."/>
            <person name="Colabardini A.C."/>
            <person name="de Araujo Lima B."/>
            <person name="Machado C.R."/>
            <person name="de Almeida Soares C.M."/>
            <person name="Probst C.M."/>
            <person name="de Menezes C.B."/>
            <person name="Thompson C.E."/>
            <person name="Bartholomeu D.C."/>
            <person name="Gradia D.F."/>
            <person name="Pavoni D.P."/>
            <person name="Grisard E.C."/>
            <person name="Fantinatti-Garboggini F."/>
            <person name="Marchini F.K."/>
            <person name="Rodrigues-Luiz G.F."/>
            <person name="Wagner G."/>
            <person name="Goldman G.H."/>
            <person name="Fietto J.L."/>
            <person name="Elias M.C."/>
            <person name="Goldman M.H."/>
            <person name="Sagot M.F."/>
            <person name="Pereira M."/>
            <person name="Stoco P.H."/>
            <person name="de Mendonca-Neto R.P."/>
            <person name="Teixeira S.M."/>
            <person name="Maciel T.E."/>
            <person name="de Oliveira Mendes T.A."/>
            <person name="Urmenyi T.P."/>
            <person name="de Souza W."/>
            <person name="Schenkman S."/>
            <person name="de Vasconcelos A.T."/>
        </authorList>
    </citation>
    <scope>NUCLEOTIDE SEQUENCE [LARGE SCALE GENOMIC DNA]</scope>
</reference>
<gene>
    <name evidence="1" type="ORF">STCU_10780</name>
</gene>
<proteinExistence type="predicted"/>
<name>S9URG9_9TRYP</name>
<dbReference type="Proteomes" id="UP000015354">
    <property type="component" value="Unassembled WGS sequence"/>
</dbReference>
<comment type="caution">
    <text evidence="1">The sequence shown here is derived from an EMBL/GenBank/DDBJ whole genome shotgun (WGS) entry which is preliminary data.</text>
</comment>
<keyword evidence="2" id="KW-1185">Reference proteome</keyword>
<evidence type="ECO:0000313" key="2">
    <source>
        <dbReference type="Proteomes" id="UP000015354"/>
    </source>
</evidence>
<protein>
    <submittedName>
        <fullName evidence="1">Uncharacterized protein</fullName>
    </submittedName>
</protein>
<accession>S9URG9</accession>
<dbReference type="EMBL" id="ATMH01010628">
    <property type="protein sequence ID" value="EPY17176.1"/>
    <property type="molecule type" value="Genomic_DNA"/>
</dbReference>
<organism evidence="1 2">
    <name type="scientific">Strigomonas culicis</name>
    <dbReference type="NCBI Taxonomy" id="28005"/>
    <lineage>
        <taxon>Eukaryota</taxon>
        <taxon>Discoba</taxon>
        <taxon>Euglenozoa</taxon>
        <taxon>Kinetoplastea</taxon>
        <taxon>Metakinetoplastina</taxon>
        <taxon>Trypanosomatida</taxon>
        <taxon>Trypanosomatidae</taxon>
        <taxon>Strigomonadinae</taxon>
        <taxon>Strigomonas</taxon>
    </lineage>
</organism>
<sequence length="161" mass="18509">MLKGSPLMPMLAKEAMPEDIRTVEEALLAVRVTAALPPRRHSTDEALVSLTAGRTRGICMFALFGMLERASRFIEFLVLYRSFSEELSGFLERVSHHIRELNTESEGAAAAALRIHENYMYLLRNPEEYEKVGEEFYNDRLNAWPLQMIYLVCCFFVTTLR</sequence>
<evidence type="ECO:0000313" key="1">
    <source>
        <dbReference type="EMBL" id="EPY17176.1"/>
    </source>
</evidence>
<dbReference type="AlphaFoldDB" id="S9URG9"/>